<organism evidence="2 3">
    <name type="scientific">Geotrichum candidum</name>
    <name type="common">Oospora lactis</name>
    <name type="synonym">Dipodascus geotrichum</name>
    <dbReference type="NCBI Taxonomy" id="1173061"/>
    <lineage>
        <taxon>Eukaryota</taxon>
        <taxon>Fungi</taxon>
        <taxon>Dikarya</taxon>
        <taxon>Ascomycota</taxon>
        <taxon>Saccharomycotina</taxon>
        <taxon>Dipodascomycetes</taxon>
        <taxon>Dipodascales</taxon>
        <taxon>Dipodascaceae</taxon>
        <taxon>Geotrichum</taxon>
    </lineage>
</organism>
<protein>
    <submittedName>
        <fullName evidence="2">Uncharacterized protein</fullName>
    </submittedName>
</protein>
<keyword evidence="3" id="KW-1185">Reference proteome</keyword>
<reference evidence="2" key="1">
    <citation type="submission" date="2014-03" db="EMBL/GenBank/DDBJ databases">
        <authorList>
            <person name="Casaregola S."/>
        </authorList>
    </citation>
    <scope>NUCLEOTIDE SEQUENCE [LARGE SCALE GENOMIC DNA]</scope>
    <source>
        <strain evidence="2">CLIB 918</strain>
    </source>
</reference>
<feature type="region of interest" description="Disordered" evidence="1">
    <location>
        <begin position="54"/>
        <end position="98"/>
    </location>
</feature>
<name>A0A0J9XIT9_GEOCN</name>
<dbReference type="AlphaFoldDB" id="A0A0J9XIT9"/>
<feature type="compositionally biased region" description="Low complexity" evidence="1">
    <location>
        <begin position="74"/>
        <end position="87"/>
    </location>
</feature>
<evidence type="ECO:0000313" key="2">
    <source>
        <dbReference type="EMBL" id="CDO57241.1"/>
    </source>
</evidence>
<accession>A0A0J9XIT9</accession>
<comment type="caution">
    <text evidence="2">The sequence shown here is derived from an EMBL/GenBank/DDBJ whole genome shotgun (WGS) entry which is preliminary data.</text>
</comment>
<proteinExistence type="predicted"/>
<evidence type="ECO:0000256" key="1">
    <source>
        <dbReference type="SAM" id="MobiDB-lite"/>
    </source>
</evidence>
<feature type="compositionally biased region" description="Polar residues" evidence="1">
    <location>
        <begin position="54"/>
        <end position="63"/>
    </location>
</feature>
<sequence>MSKRYQEIKEREANQLISSTSHINNQSRKYPQLVSNGPKSAVVNSMRSYITTSNHGTSNNTIAQGGPLRSRYISGPSRSRYISASSRSTRKPEASKLESQGERFCGHDNTVFNLLRPQLPSIPNVPPSSHLYSNIGCTFSFAHANGKSPLVVVTIERGVRQ</sequence>
<evidence type="ECO:0000313" key="3">
    <source>
        <dbReference type="Proteomes" id="UP000242525"/>
    </source>
</evidence>
<gene>
    <name evidence="2" type="ORF">BN980_GECA19s01990g</name>
</gene>
<dbReference type="EMBL" id="CCBN010000019">
    <property type="protein sequence ID" value="CDO57241.1"/>
    <property type="molecule type" value="Genomic_DNA"/>
</dbReference>
<dbReference type="Proteomes" id="UP000242525">
    <property type="component" value="Unassembled WGS sequence"/>
</dbReference>